<keyword evidence="3" id="KW-1185">Reference proteome</keyword>
<comment type="caution">
    <text evidence="2">The sequence shown here is derived from an EMBL/GenBank/DDBJ whole genome shotgun (WGS) entry which is preliminary data.</text>
</comment>
<evidence type="ECO:0000256" key="1">
    <source>
        <dbReference type="SAM" id="MobiDB-lite"/>
    </source>
</evidence>
<name>A0ABD0WB38_DENTH</name>
<evidence type="ECO:0000313" key="2">
    <source>
        <dbReference type="EMBL" id="KAL0928543.1"/>
    </source>
</evidence>
<dbReference type="AlphaFoldDB" id="A0ABD0WB38"/>
<sequence length="178" mass="20353">MAGGGGQLKFLDWYLKIAAVSGLVGASMELFMIHTGFCEEAKGVGFSACFRRKQNESRFSTLPRYIEHLTSIRDPGHRRKPTLALGHIIAYALETKYNLQFVVPPNFPPSYFTNNSFHILHSARLHPEHEEAREEEEEDLPDPIPAPVPLRQCSQIDQLVERFDQWEAHFDAFVTQQQ</sequence>
<dbReference type="Proteomes" id="UP001552299">
    <property type="component" value="Unassembled WGS sequence"/>
</dbReference>
<gene>
    <name evidence="2" type="ORF">M5K25_000434</name>
</gene>
<dbReference type="EMBL" id="JANQDX010000001">
    <property type="protein sequence ID" value="KAL0928543.1"/>
    <property type="molecule type" value="Genomic_DNA"/>
</dbReference>
<accession>A0ABD0WB38</accession>
<proteinExistence type="predicted"/>
<protein>
    <submittedName>
        <fullName evidence="2">Uncharacterized protein</fullName>
    </submittedName>
</protein>
<dbReference type="PANTHER" id="PTHR36377">
    <property type="entry name" value="DNA MISMATCH REPAIR PROTEIN"/>
    <property type="match status" value="1"/>
</dbReference>
<evidence type="ECO:0000313" key="3">
    <source>
        <dbReference type="Proteomes" id="UP001552299"/>
    </source>
</evidence>
<organism evidence="2 3">
    <name type="scientific">Dendrobium thyrsiflorum</name>
    <name type="common">Pinecone-like raceme dendrobium</name>
    <name type="synonym">Orchid</name>
    <dbReference type="NCBI Taxonomy" id="117978"/>
    <lineage>
        <taxon>Eukaryota</taxon>
        <taxon>Viridiplantae</taxon>
        <taxon>Streptophyta</taxon>
        <taxon>Embryophyta</taxon>
        <taxon>Tracheophyta</taxon>
        <taxon>Spermatophyta</taxon>
        <taxon>Magnoliopsida</taxon>
        <taxon>Liliopsida</taxon>
        <taxon>Asparagales</taxon>
        <taxon>Orchidaceae</taxon>
        <taxon>Epidendroideae</taxon>
        <taxon>Malaxideae</taxon>
        <taxon>Dendrobiinae</taxon>
        <taxon>Dendrobium</taxon>
    </lineage>
</organism>
<dbReference type="PANTHER" id="PTHR36377:SF1">
    <property type="entry name" value="DNA MISMATCH REPAIR PROTEIN"/>
    <property type="match status" value="1"/>
</dbReference>
<reference evidence="2 3" key="1">
    <citation type="journal article" date="2024" name="Plant Biotechnol. J.">
        <title>Dendrobium thyrsiflorum genome and its molecular insights into genes involved in important horticultural traits.</title>
        <authorList>
            <person name="Chen B."/>
            <person name="Wang J.Y."/>
            <person name="Zheng P.J."/>
            <person name="Li K.L."/>
            <person name="Liang Y.M."/>
            <person name="Chen X.F."/>
            <person name="Zhang C."/>
            <person name="Zhao X."/>
            <person name="He X."/>
            <person name="Zhang G.Q."/>
            <person name="Liu Z.J."/>
            <person name="Xu Q."/>
        </authorList>
    </citation>
    <scope>NUCLEOTIDE SEQUENCE [LARGE SCALE GENOMIC DNA]</scope>
    <source>
        <strain evidence="2">GZMU011</strain>
    </source>
</reference>
<feature type="region of interest" description="Disordered" evidence="1">
    <location>
        <begin position="127"/>
        <end position="147"/>
    </location>
</feature>